<dbReference type="Proteomes" id="UP000585474">
    <property type="component" value="Unassembled WGS sequence"/>
</dbReference>
<protein>
    <submittedName>
        <fullName evidence="1">Uncharacterized protein</fullName>
    </submittedName>
</protein>
<proteinExistence type="predicted"/>
<dbReference type="CDD" id="cd09272">
    <property type="entry name" value="RNase_HI_RT_Ty1"/>
    <property type="match status" value="1"/>
</dbReference>
<keyword evidence="2" id="KW-1185">Reference proteome</keyword>
<name>A0A7J0E797_9ERIC</name>
<dbReference type="PANTHER" id="PTHR11439:SF467">
    <property type="entry name" value="INTEGRASE CATALYTIC DOMAIN-CONTAINING PROTEIN"/>
    <property type="match status" value="1"/>
</dbReference>
<organism evidence="1 2">
    <name type="scientific">Actinidia rufa</name>
    <dbReference type="NCBI Taxonomy" id="165716"/>
    <lineage>
        <taxon>Eukaryota</taxon>
        <taxon>Viridiplantae</taxon>
        <taxon>Streptophyta</taxon>
        <taxon>Embryophyta</taxon>
        <taxon>Tracheophyta</taxon>
        <taxon>Spermatophyta</taxon>
        <taxon>Magnoliopsida</taxon>
        <taxon>eudicotyledons</taxon>
        <taxon>Gunneridae</taxon>
        <taxon>Pentapetalae</taxon>
        <taxon>asterids</taxon>
        <taxon>Ericales</taxon>
        <taxon>Actinidiaceae</taxon>
        <taxon>Actinidia</taxon>
    </lineage>
</organism>
<evidence type="ECO:0000313" key="1">
    <source>
        <dbReference type="EMBL" id="GFY81517.1"/>
    </source>
</evidence>
<dbReference type="AlphaFoldDB" id="A0A7J0E797"/>
<dbReference type="OrthoDB" id="1392315at2759"/>
<dbReference type="PANTHER" id="PTHR11439">
    <property type="entry name" value="GAG-POL-RELATED RETROTRANSPOSON"/>
    <property type="match status" value="1"/>
</dbReference>
<evidence type="ECO:0000313" key="2">
    <source>
        <dbReference type="Proteomes" id="UP000585474"/>
    </source>
</evidence>
<dbReference type="EMBL" id="BJWL01000001">
    <property type="protein sequence ID" value="GFY81517.1"/>
    <property type="molecule type" value="Genomic_DNA"/>
</dbReference>
<accession>A0A7J0E797</accession>
<sequence>MFVHRRSDGRCVLSILCTRVLYDIFWGIDVARSRHGISLSQRKYTLNLLKDTGMLGCRPASSPMEPNLKLSIESGELLPDASANEHLVEQVIYLNNTCPDVTFAVSVVRAQSGVSYFTDADYARSKDDRWSISGFCTFYGNYLLSWKSKKQVVVSRFSAEAEYCAMAKGTCEHL</sequence>
<gene>
    <name evidence="1" type="ORF">Acr_01g0013260</name>
</gene>
<comment type="caution">
    <text evidence="1">The sequence shown here is derived from an EMBL/GenBank/DDBJ whole genome shotgun (WGS) entry which is preliminary data.</text>
</comment>
<reference evidence="1 2" key="1">
    <citation type="submission" date="2019-07" db="EMBL/GenBank/DDBJ databases">
        <title>De Novo Assembly of kiwifruit Actinidia rufa.</title>
        <authorList>
            <person name="Sugita-Konishi S."/>
            <person name="Sato K."/>
            <person name="Mori E."/>
            <person name="Abe Y."/>
            <person name="Kisaki G."/>
            <person name="Hamano K."/>
            <person name="Suezawa K."/>
            <person name="Otani M."/>
            <person name="Fukuda T."/>
            <person name="Manabe T."/>
            <person name="Gomi K."/>
            <person name="Tabuchi M."/>
            <person name="Akimitsu K."/>
            <person name="Kataoka I."/>
        </authorList>
    </citation>
    <scope>NUCLEOTIDE SEQUENCE [LARGE SCALE GENOMIC DNA]</scope>
    <source>
        <strain evidence="2">cv. Fuchu</strain>
    </source>
</reference>